<reference evidence="1" key="1">
    <citation type="submission" date="2020-05" db="EMBL/GenBank/DDBJ databases">
        <title>WGS assembly of Panicum virgatum.</title>
        <authorList>
            <person name="Lovell J.T."/>
            <person name="Jenkins J."/>
            <person name="Shu S."/>
            <person name="Juenger T.E."/>
            <person name="Schmutz J."/>
        </authorList>
    </citation>
    <scope>NUCLEOTIDE SEQUENCE</scope>
    <source>
        <strain evidence="1">AP13</strain>
    </source>
</reference>
<organism evidence="1 2">
    <name type="scientific">Panicum virgatum</name>
    <name type="common">Blackwell switchgrass</name>
    <dbReference type="NCBI Taxonomy" id="38727"/>
    <lineage>
        <taxon>Eukaryota</taxon>
        <taxon>Viridiplantae</taxon>
        <taxon>Streptophyta</taxon>
        <taxon>Embryophyta</taxon>
        <taxon>Tracheophyta</taxon>
        <taxon>Spermatophyta</taxon>
        <taxon>Magnoliopsida</taxon>
        <taxon>Liliopsida</taxon>
        <taxon>Poales</taxon>
        <taxon>Poaceae</taxon>
        <taxon>PACMAD clade</taxon>
        <taxon>Panicoideae</taxon>
        <taxon>Panicodae</taxon>
        <taxon>Paniceae</taxon>
        <taxon>Panicinae</taxon>
        <taxon>Panicum</taxon>
        <taxon>Panicum sect. Hiantes</taxon>
    </lineage>
</organism>
<dbReference type="Proteomes" id="UP000823388">
    <property type="component" value="Chromosome 3K"/>
</dbReference>
<proteinExistence type="predicted"/>
<dbReference type="EMBL" id="CM029041">
    <property type="protein sequence ID" value="KAG2623091.1"/>
    <property type="molecule type" value="Genomic_DNA"/>
</dbReference>
<name>A0A8T0UGG6_PANVG</name>
<protein>
    <submittedName>
        <fullName evidence="1">Uncharacterized protein</fullName>
    </submittedName>
</protein>
<keyword evidence="2" id="KW-1185">Reference proteome</keyword>
<accession>A0A8T0UGG6</accession>
<evidence type="ECO:0000313" key="2">
    <source>
        <dbReference type="Proteomes" id="UP000823388"/>
    </source>
</evidence>
<evidence type="ECO:0000313" key="1">
    <source>
        <dbReference type="EMBL" id="KAG2623091.1"/>
    </source>
</evidence>
<gene>
    <name evidence="1" type="ORF">PVAP13_3KG035100</name>
</gene>
<sequence length="49" mass="5491">MIKRGTVKEWLTVDSVSRKMAGLCPLMLEETHGFQGSGSFFLVLLTYRG</sequence>
<comment type="caution">
    <text evidence="1">The sequence shown here is derived from an EMBL/GenBank/DDBJ whole genome shotgun (WGS) entry which is preliminary data.</text>
</comment>
<dbReference type="AlphaFoldDB" id="A0A8T0UGG6"/>